<feature type="non-terminal residue" evidence="2">
    <location>
        <position position="1"/>
    </location>
</feature>
<organism evidence="2">
    <name type="scientific">marine sediment metagenome</name>
    <dbReference type="NCBI Taxonomy" id="412755"/>
    <lineage>
        <taxon>unclassified sequences</taxon>
        <taxon>metagenomes</taxon>
        <taxon>ecological metagenomes</taxon>
    </lineage>
</organism>
<sequence>VMNGQELYQWLKEKHPKQISKVIFTSGSVLGEDTQLFIEQTGRPFLPKPFTPDDLKAIVRENLEEVK</sequence>
<name>X1Q9J4_9ZZZZ</name>
<proteinExistence type="predicted"/>
<evidence type="ECO:0000313" key="2">
    <source>
        <dbReference type="EMBL" id="GAI65142.1"/>
    </source>
</evidence>
<dbReference type="EMBL" id="BARW01003253">
    <property type="protein sequence ID" value="GAI65142.1"/>
    <property type="molecule type" value="Genomic_DNA"/>
</dbReference>
<protein>
    <recommendedName>
        <fullName evidence="1">Response regulatory domain-containing protein</fullName>
    </recommendedName>
</protein>
<dbReference type="SUPFAM" id="SSF52172">
    <property type="entry name" value="CheY-like"/>
    <property type="match status" value="1"/>
</dbReference>
<dbReference type="Gene3D" id="3.40.50.2300">
    <property type="match status" value="1"/>
</dbReference>
<evidence type="ECO:0000259" key="1">
    <source>
        <dbReference type="PROSITE" id="PS50110"/>
    </source>
</evidence>
<accession>X1Q9J4</accession>
<feature type="domain" description="Response regulatory" evidence="1">
    <location>
        <begin position="1"/>
        <end position="63"/>
    </location>
</feature>
<dbReference type="AlphaFoldDB" id="X1Q9J4"/>
<comment type="caution">
    <text evidence="2">The sequence shown here is derived from an EMBL/GenBank/DDBJ whole genome shotgun (WGS) entry which is preliminary data.</text>
</comment>
<dbReference type="InterPro" id="IPR001789">
    <property type="entry name" value="Sig_transdc_resp-reg_receiver"/>
</dbReference>
<dbReference type="GO" id="GO:0000160">
    <property type="term" value="P:phosphorelay signal transduction system"/>
    <property type="evidence" value="ECO:0007669"/>
    <property type="project" value="InterPro"/>
</dbReference>
<reference evidence="2" key="1">
    <citation type="journal article" date="2014" name="Front. Microbiol.">
        <title>High frequency of phylogenetically diverse reductive dehalogenase-homologous genes in deep subseafloor sedimentary metagenomes.</title>
        <authorList>
            <person name="Kawai M."/>
            <person name="Futagami T."/>
            <person name="Toyoda A."/>
            <person name="Takaki Y."/>
            <person name="Nishi S."/>
            <person name="Hori S."/>
            <person name="Arai W."/>
            <person name="Tsubouchi T."/>
            <person name="Morono Y."/>
            <person name="Uchiyama I."/>
            <person name="Ito T."/>
            <person name="Fujiyama A."/>
            <person name="Inagaki F."/>
            <person name="Takami H."/>
        </authorList>
    </citation>
    <scope>NUCLEOTIDE SEQUENCE</scope>
    <source>
        <strain evidence="2">Expedition CK06-06</strain>
    </source>
</reference>
<dbReference type="InterPro" id="IPR011006">
    <property type="entry name" value="CheY-like_superfamily"/>
</dbReference>
<dbReference type="PROSITE" id="PS50110">
    <property type="entry name" value="RESPONSE_REGULATORY"/>
    <property type="match status" value="1"/>
</dbReference>
<gene>
    <name evidence="2" type="ORF">S12H4_08429</name>
</gene>